<comment type="pathway">
    <text evidence="2">Amino-acid biosynthesis; L-valine biosynthesis; L-valine from pyruvate: step 4/4.</text>
</comment>
<evidence type="ECO:0000313" key="9">
    <source>
        <dbReference type="EMBL" id="KFB00811.1"/>
    </source>
</evidence>
<keyword evidence="10" id="KW-1185">Reference proteome</keyword>
<evidence type="ECO:0000256" key="7">
    <source>
        <dbReference type="ARBA" id="ARBA00048798"/>
    </source>
</evidence>
<evidence type="ECO:0000256" key="1">
    <source>
        <dbReference type="ARBA" id="ARBA00004824"/>
    </source>
</evidence>
<comment type="caution">
    <text evidence="9">The sequence shown here is derived from an EMBL/GenBank/DDBJ whole genome shotgun (WGS) entry which is preliminary data.</text>
</comment>
<evidence type="ECO:0000313" key="10">
    <source>
        <dbReference type="Proteomes" id="UP000028521"/>
    </source>
</evidence>
<dbReference type="OrthoDB" id="9805628at2"/>
<name>A0A084TJC5_9FLAO</name>
<dbReference type="GO" id="GO:0004084">
    <property type="term" value="F:branched-chain-amino-acid transaminase activity"/>
    <property type="evidence" value="ECO:0007669"/>
    <property type="project" value="UniProtKB-EC"/>
</dbReference>
<protein>
    <recommendedName>
        <fullName evidence="5">branched-chain-amino-acid transaminase</fullName>
        <ecNumber evidence="5">2.6.1.42</ecNumber>
    </recommendedName>
</protein>
<dbReference type="PANTHER" id="PTHR42743:SF11">
    <property type="entry name" value="AMINODEOXYCHORISMATE LYASE"/>
    <property type="match status" value="1"/>
</dbReference>
<dbReference type="SUPFAM" id="SSF56752">
    <property type="entry name" value="D-aminoacid aminotransferase-like PLP-dependent enzymes"/>
    <property type="match status" value="1"/>
</dbReference>
<dbReference type="AlphaFoldDB" id="A0A084TJC5"/>
<dbReference type="PANTHER" id="PTHR42743">
    <property type="entry name" value="AMINO-ACID AMINOTRANSFERASE"/>
    <property type="match status" value="1"/>
</dbReference>
<evidence type="ECO:0000256" key="2">
    <source>
        <dbReference type="ARBA" id="ARBA00004931"/>
    </source>
</evidence>
<dbReference type="eggNOG" id="COG0115">
    <property type="taxonomic scope" value="Bacteria"/>
</dbReference>
<dbReference type="Gene3D" id="3.20.10.10">
    <property type="entry name" value="D-amino Acid Aminotransferase, subunit A, domain 2"/>
    <property type="match status" value="1"/>
</dbReference>
<reference evidence="10" key="2">
    <citation type="submission" date="2014-07" db="EMBL/GenBank/DDBJ databases">
        <title>Genome sequence of Mangrovimonas yunxiaonensis.</title>
        <authorList>
            <person name="Li Y."/>
            <person name="Zheng T."/>
        </authorList>
    </citation>
    <scope>NUCLEOTIDE SEQUENCE [LARGE SCALE GENOMIC DNA]</scope>
    <source>
        <strain evidence="10">LY01</strain>
    </source>
</reference>
<evidence type="ECO:0000256" key="4">
    <source>
        <dbReference type="ARBA" id="ARBA00009320"/>
    </source>
</evidence>
<organism evidence="9 10">
    <name type="scientific">Mangrovimonas yunxiaonensis</name>
    <dbReference type="NCBI Taxonomy" id="1197477"/>
    <lineage>
        <taxon>Bacteria</taxon>
        <taxon>Pseudomonadati</taxon>
        <taxon>Bacteroidota</taxon>
        <taxon>Flavobacteriia</taxon>
        <taxon>Flavobacteriales</taxon>
        <taxon>Flavobacteriaceae</taxon>
        <taxon>Mangrovimonas</taxon>
    </lineage>
</organism>
<evidence type="ECO:0000256" key="5">
    <source>
        <dbReference type="ARBA" id="ARBA00013053"/>
    </source>
</evidence>
<dbReference type="STRING" id="1197477.IA57_10200"/>
<proteinExistence type="inferred from homology"/>
<dbReference type="InterPro" id="IPR043131">
    <property type="entry name" value="BCAT-like_N"/>
</dbReference>
<dbReference type="InterPro" id="IPR050571">
    <property type="entry name" value="Class-IV_PLP-Dep_Aminotrnsfr"/>
</dbReference>
<evidence type="ECO:0000256" key="8">
    <source>
        <dbReference type="ARBA" id="ARBA00049229"/>
    </source>
</evidence>
<dbReference type="GO" id="GO:0046394">
    <property type="term" value="P:carboxylic acid biosynthetic process"/>
    <property type="evidence" value="ECO:0007669"/>
    <property type="project" value="UniProtKB-ARBA"/>
</dbReference>
<comment type="pathway">
    <text evidence="1">Amino-acid biosynthesis; L-isoleucine biosynthesis; L-isoleucine from 2-oxobutanoate: step 4/4.</text>
</comment>
<sequence length="282" mass="31715">MINFNGTVTNNTTTIAYNNRGFAYGDALFETLRVVHGKILFLEAHYFRLMASMRILRMEIPMNFTMEFFGEEIMKAITANKLSETSARVKVTVYRGEGGLYLPTSKTVGYVVSATPLASDFYLLDDSTPYEVDLFKDYYVSPDLLSTLKTTSKAINVIGSIYANENDLDNCLLINTDKHVVEALNGNLFLVKGNTIKTPPISDGCLNGVLRKQLLEVIKLLPDYTLTEASVSPFELQRMDEMFITNVITGIQPITKYRKKTYTVNVAKQLLQKLNVKVRLAN</sequence>
<comment type="pathway">
    <text evidence="3">Amino-acid biosynthesis; L-leucine biosynthesis; L-leucine from 3-methyl-2-oxobutanoate: step 4/4.</text>
</comment>
<accession>A0A084TJC5</accession>
<dbReference type="InterPro" id="IPR001544">
    <property type="entry name" value="Aminotrans_IV"/>
</dbReference>
<dbReference type="EC" id="2.6.1.42" evidence="5"/>
<dbReference type="EMBL" id="JPFK01000007">
    <property type="protein sequence ID" value="KFB00811.1"/>
    <property type="molecule type" value="Genomic_DNA"/>
</dbReference>
<evidence type="ECO:0000256" key="6">
    <source>
        <dbReference type="ARBA" id="ARBA00048212"/>
    </source>
</evidence>
<keyword evidence="9" id="KW-0808">Transferase</keyword>
<gene>
    <name evidence="9" type="ORF">IA57_10200</name>
</gene>
<comment type="catalytic activity">
    <reaction evidence="8">
        <text>L-leucine + 2-oxoglutarate = 4-methyl-2-oxopentanoate + L-glutamate</text>
        <dbReference type="Rhea" id="RHEA:18321"/>
        <dbReference type="ChEBI" id="CHEBI:16810"/>
        <dbReference type="ChEBI" id="CHEBI:17865"/>
        <dbReference type="ChEBI" id="CHEBI:29985"/>
        <dbReference type="ChEBI" id="CHEBI:57427"/>
        <dbReference type="EC" id="2.6.1.42"/>
    </reaction>
</comment>
<comment type="catalytic activity">
    <reaction evidence="7">
        <text>L-isoleucine + 2-oxoglutarate = (S)-3-methyl-2-oxopentanoate + L-glutamate</text>
        <dbReference type="Rhea" id="RHEA:24801"/>
        <dbReference type="ChEBI" id="CHEBI:16810"/>
        <dbReference type="ChEBI" id="CHEBI:29985"/>
        <dbReference type="ChEBI" id="CHEBI:35146"/>
        <dbReference type="ChEBI" id="CHEBI:58045"/>
        <dbReference type="EC" id="2.6.1.42"/>
    </reaction>
</comment>
<dbReference type="Pfam" id="PF01063">
    <property type="entry name" value="Aminotran_4"/>
    <property type="match status" value="1"/>
</dbReference>
<dbReference type="InterPro" id="IPR036038">
    <property type="entry name" value="Aminotransferase-like"/>
</dbReference>
<comment type="similarity">
    <text evidence="4">Belongs to the class-IV pyridoxal-phosphate-dependent aminotransferase family.</text>
</comment>
<dbReference type="RefSeq" id="WP_036122661.1">
    <property type="nucleotide sequence ID" value="NZ_BMET01000004.1"/>
</dbReference>
<dbReference type="InterPro" id="IPR043132">
    <property type="entry name" value="BCAT-like_C"/>
</dbReference>
<dbReference type="Proteomes" id="UP000028521">
    <property type="component" value="Unassembled WGS sequence"/>
</dbReference>
<evidence type="ECO:0000256" key="3">
    <source>
        <dbReference type="ARBA" id="ARBA00005072"/>
    </source>
</evidence>
<dbReference type="CDD" id="cd00449">
    <property type="entry name" value="PLPDE_IV"/>
    <property type="match status" value="1"/>
</dbReference>
<keyword evidence="9" id="KW-0032">Aminotransferase</keyword>
<comment type="catalytic activity">
    <reaction evidence="6">
        <text>L-valine + 2-oxoglutarate = 3-methyl-2-oxobutanoate + L-glutamate</text>
        <dbReference type="Rhea" id="RHEA:24813"/>
        <dbReference type="ChEBI" id="CHEBI:11851"/>
        <dbReference type="ChEBI" id="CHEBI:16810"/>
        <dbReference type="ChEBI" id="CHEBI:29985"/>
        <dbReference type="ChEBI" id="CHEBI:57762"/>
        <dbReference type="EC" id="2.6.1.42"/>
    </reaction>
</comment>
<dbReference type="Gene3D" id="3.30.470.10">
    <property type="match status" value="1"/>
</dbReference>
<reference evidence="9 10" key="1">
    <citation type="journal article" date="2014" name="Genome Announc.">
        <title>Draft Genome Sequence of the Algicidal Bacterium Mangrovimonas yunxiaonensis Strain LY01.</title>
        <authorList>
            <person name="Li Y."/>
            <person name="Zhu H."/>
            <person name="Li C."/>
            <person name="Zhang H."/>
            <person name="Chen Z."/>
            <person name="Zheng W."/>
            <person name="Xu H."/>
            <person name="Zheng T."/>
        </authorList>
    </citation>
    <scope>NUCLEOTIDE SEQUENCE [LARGE SCALE GENOMIC DNA]</scope>
    <source>
        <strain evidence="9 10">LY01</strain>
    </source>
</reference>